<keyword evidence="1" id="KW-0479">Metal-binding</keyword>
<feature type="domain" description="EF-hand" evidence="8">
    <location>
        <begin position="125"/>
        <end position="160"/>
    </location>
</feature>
<dbReference type="InterPro" id="IPR002048">
    <property type="entry name" value="EF_hand_dom"/>
</dbReference>
<dbReference type="PROSITE" id="PS01357">
    <property type="entry name" value="ZF_ZZ_1"/>
    <property type="match status" value="1"/>
</dbReference>
<dbReference type="SUPFAM" id="SSF49785">
    <property type="entry name" value="Galactose-binding domain-like"/>
    <property type="match status" value="1"/>
</dbReference>
<feature type="compositionally biased region" description="Polar residues" evidence="6">
    <location>
        <begin position="1955"/>
        <end position="1983"/>
    </location>
</feature>
<feature type="compositionally biased region" description="Polar residues" evidence="6">
    <location>
        <begin position="1459"/>
        <end position="1477"/>
    </location>
</feature>
<dbReference type="PANTHER" id="PTHR22772">
    <property type="entry name" value="NOVEL ZZ TYPE ZINC FINGER DOMAIN CONTAINING PROTEIN"/>
    <property type="match status" value="1"/>
</dbReference>
<dbReference type="GO" id="GO:0005509">
    <property type="term" value="F:calcium ion binding"/>
    <property type="evidence" value="ECO:0007669"/>
    <property type="project" value="InterPro"/>
</dbReference>
<feature type="coiled-coil region" evidence="5">
    <location>
        <begin position="230"/>
        <end position="258"/>
    </location>
</feature>
<dbReference type="SMART" id="SM00291">
    <property type="entry name" value="ZnF_ZZ"/>
    <property type="match status" value="2"/>
</dbReference>
<feature type="compositionally biased region" description="Polar residues" evidence="6">
    <location>
        <begin position="862"/>
        <end position="873"/>
    </location>
</feature>
<feature type="domain" description="DOC" evidence="9">
    <location>
        <begin position="244"/>
        <end position="423"/>
    </location>
</feature>
<dbReference type="STRING" id="7868.ENSCMIP00000025893"/>
<feature type="region of interest" description="Disordered" evidence="6">
    <location>
        <begin position="1452"/>
        <end position="1522"/>
    </location>
</feature>
<reference evidence="11" key="1">
    <citation type="journal article" date="2006" name="Science">
        <title>Ancient noncoding elements conserved in the human genome.</title>
        <authorList>
            <person name="Venkatesh B."/>
            <person name="Kirkness E.F."/>
            <person name="Loh Y.H."/>
            <person name="Halpern A.L."/>
            <person name="Lee A.P."/>
            <person name="Johnson J."/>
            <person name="Dandona N."/>
            <person name="Viswanathan L.D."/>
            <person name="Tay A."/>
            <person name="Venter J.C."/>
            <person name="Strausberg R.L."/>
            <person name="Brenner S."/>
        </authorList>
    </citation>
    <scope>NUCLEOTIDE SEQUENCE [LARGE SCALE GENOMIC DNA]</scope>
</reference>
<feature type="compositionally biased region" description="Acidic residues" evidence="6">
    <location>
        <begin position="13"/>
        <end position="25"/>
    </location>
</feature>
<dbReference type="InterPro" id="IPR004939">
    <property type="entry name" value="APC_su10/DOC_dom"/>
</dbReference>
<feature type="compositionally biased region" description="Low complexity" evidence="6">
    <location>
        <begin position="30"/>
        <end position="39"/>
    </location>
</feature>
<evidence type="ECO:0000256" key="3">
    <source>
        <dbReference type="ARBA" id="ARBA00022833"/>
    </source>
</evidence>
<dbReference type="Proteomes" id="UP000314986">
    <property type="component" value="Unassembled WGS sequence"/>
</dbReference>
<reference evidence="10" key="4">
    <citation type="submission" date="2025-08" db="UniProtKB">
        <authorList>
            <consortium name="Ensembl"/>
        </authorList>
    </citation>
    <scope>IDENTIFICATION</scope>
</reference>
<dbReference type="Ensembl" id="ENSCMIT00000026320.1">
    <property type="protein sequence ID" value="ENSCMIP00000025893.1"/>
    <property type="gene ID" value="ENSCMIG00000011229.1"/>
</dbReference>
<accession>A0A4W3IGE5</accession>
<feature type="domain" description="ZZ-type" evidence="7">
    <location>
        <begin position="1824"/>
        <end position="1879"/>
    </location>
</feature>
<evidence type="ECO:0000256" key="2">
    <source>
        <dbReference type="ARBA" id="ARBA00022771"/>
    </source>
</evidence>
<dbReference type="Gene3D" id="3.30.60.90">
    <property type="match status" value="2"/>
</dbReference>
<feature type="region of interest" description="Disordered" evidence="6">
    <location>
        <begin position="2382"/>
        <end position="2416"/>
    </location>
</feature>
<dbReference type="GeneTree" id="ENSGT00940000155045"/>
<dbReference type="PROSITE" id="PS50135">
    <property type="entry name" value="ZF_ZZ_2"/>
    <property type="match status" value="2"/>
</dbReference>
<feature type="region of interest" description="Disordered" evidence="6">
    <location>
        <begin position="1949"/>
        <end position="1992"/>
    </location>
</feature>
<evidence type="ECO:0000256" key="4">
    <source>
        <dbReference type="PROSITE-ProRule" id="PRU00228"/>
    </source>
</evidence>
<reference evidence="11" key="3">
    <citation type="journal article" date="2014" name="Nature">
        <title>Elephant shark genome provides unique insights into gnathostome evolution.</title>
        <authorList>
            <consortium name="International Elephant Shark Genome Sequencing Consortium"/>
            <person name="Venkatesh B."/>
            <person name="Lee A.P."/>
            <person name="Ravi V."/>
            <person name="Maurya A.K."/>
            <person name="Lian M.M."/>
            <person name="Swann J.B."/>
            <person name="Ohta Y."/>
            <person name="Flajnik M.F."/>
            <person name="Sutoh Y."/>
            <person name="Kasahara M."/>
            <person name="Hoon S."/>
            <person name="Gangu V."/>
            <person name="Roy S.W."/>
            <person name="Irimia M."/>
            <person name="Korzh V."/>
            <person name="Kondrychyn I."/>
            <person name="Lim Z.W."/>
            <person name="Tay B.H."/>
            <person name="Tohari S."/>
            <person name="Kong K.W."/>
            <person name="Ho S."/>
            <person name="Lorente-Galdos B."/>
            <person name="Quilez J."/>
            <person name="Marques-Bonet T."/>
            <person name="Raney B.J."/>
            <person name="Ingham P.W."/>
            <person name="Tay A."/>
            <person name="Hillier L.W."/>
            <person name="Minx P."/>
            <person name="Boehm T."/>
            <person name="Wilson R.K."/>
            <person name="Brenner S."/>
            <person name="Warren W.C."/>
        </authorList>
    </citation>
    <scope>NUCLEOTIDE SEQUENCE [LARGE SCALE GENOMIC DNA]</scope>
</reference>
<dbReference type="InterPro" id="IPR040099">
    <property type="entry name" value="ZZEF1"/>
</dbReference>
<dbReference type="Pfam" id="PF00569">
    <property type="entry name" value="ZZ"/>
    <property type="match status" value="2"/>
</dbReference>
<reference evidence="11" key="2">
    <citation type="journal article" date="2007" name="PLoS Biol.">
        <title>Survey sequencing and comparative analysis of the elephant shark (Callorhinchus milii) genome.</title>
        <authorList>
            <person name="Venkatesh B."/>
            <person name="Kirkness E.F."/>
            <person name="Loh Y.H."/>
            <person name="Halpern A.L."/>
            <person name="Lee A.P."/>
            <person name="Johnson J."/>
            <person name="Dandona N."/>
            <person name="Viswanathan L.D."/>
            <person name="Tay A."/>
            <person name="Venter J.C."/>
            <person name="Strausberg R.L."/>
            <person name="Brenner S."/>
        </authorList>
    </citation>
    <scope>NUCLEOTIDE SEQUENCE [LARGE SCALE GENOMIC DNA]</scope>
</reference>
<dbReference type="InterPro" id="IPR000433">
    <property type="entry name" value="Znf_ZZ"/>
</dbReference>
<keyword evidence="2 4" id="KW-0863">Zinc-finger</keyword>
<reference evidence="10" key="5">
    <citation type="submission" date="2025-09" db="UniProtKB">
        <authorList>
            <consortium name="Ensembl"/>
        </authorList>
    </citation>
    <scope>IDENTIFICATION</scope>
</reference>
<protein>
    <submittedName>
        <fullName evidence="10">Zinc finger ZZ-type and EF-hand domain containing 1</fullName>
    </submittedName>
</protein>
<dbReference type="SMART" id="SM01337">
    <property type="entry name" value="APC10"/>
    <property type="match status" value="1"/>
</dbReference>
<sequence>MGNADSAGAEQPDCAEEEDEEEEEAERGAGKPAAGFPASGSGGGAGPDSEASAPALSLNCGPGPEALLQQHRLREAAARVRDEVAENVVQLHHSHLIRWLEERMARGEESIRMAQFCDLLATRFAIKEECEEAFAQFDAEGDGIVAAENMLESLKTSGGANLQGELSHVIRQLQGCSLTPGFVDIFSKNKDRVGVHAAKILRFLHRNRIPSSAIPFPLMDSYNNICAMRSSVLKDSLKQLLEKKNEQTNQSATELSGNRDLDKLKLITKCYTSIEASSNSTDIDKMTNGETSSYWQSDGSSCSHWIRLRLKPDVVLKHLSVAVAASDQSYMPQQVTVSLGRNPSNLQEVRDVRIPSNMTGYVTLLENANASHPFVQINIKRCHGDGCDTRIHGLKTMGHQVVKKPGVSVSDASAIWYLSLLTTLVTVSIDTNPDLAQDVLQFTQKALNHMPPLSLTPSSTDLPSFMSANVLEKVDVFLVRIASCCAGPQADLTLLAFALARGSIAKVMTSLLSISDRLDTLYDASSLLAPMATVRLNQLHRYGKTLQLTVEACDAKEGKEKGYGPSAVLYESLLGDGFLSESGQTRVSFILSSRSKLAIQVTQIRVKVHNGAKGAKCGLVFAYNDKEETFDAEKHLQRFEKYNKWKLQEFRQFVKESGHSVEPSEDEPIGWFELEEDWNEIELKLQTCRITVGFRCEQCDTIVDVSLQFLMVKFLCPRQEDESNTRIGIKHLTVRGYLRPANQEFVSLCEAPASGLVSGQTLLLKTLYFIQQLAQDVVQRKSKQRPYLDFSDLSLKLFWDFYKKFRENLMAQTILLQLLQNCLALLSGSQPPGKTSSSGGASPSTDTMGRERERAGNGVRVESSSGGASPSTDTMVRDLSELMWCNVALASAAILTSASRAVVDVEEYDTVPGAMLKKEAINTVLSGAAIFFPDVQTRRNQLFKMMKTITEPSQPQSTIITFQSLCHYFSNRDPSGLLQLPQEGVAAHFDISPVMMVMDTLLLVATRECELMVVDSSFGKNEAVLVNLLWALQGHLLSWCYLQLKGNDVIFLLELSNLNIPHCTLLQTFAPLAKTLKSLCSETGDSFIKVLQVSEEPVFLRMWTMESAHNYENNSHETTVFVCPGATFFQLEFDEKCETEKRYDYLEFTDSRGVKVRYDGKVGTEKWPTEVTFKSGPRLQFLFHSDNCNNEWGYKFVVKSYGLPDVRVPWVADLQLLVSRLMGRLASQTMALKSTCELLTVPELLAEKIAAVVESRLWRPILRHGVCPPASETPAETLHLRPAAHHTHMVIFIQKSPVSNDDIRSFLVQMALWDPSQEDAGSSQFEPVQRLINLCKKQSPKSEAVSGFGLGSTVDRAVNGVFAAMLYHTPDLYTALHAYVASGGSSGVSEEMVEVYSLAEGMQTWIVILLLSLVITVTFCRFKSFIFLVKAKNWIGKSLLLLKFAPLGTNQAAPPPKASQKSTEPLPTASKSQQVAPSSPKEDSSVRPRSESQGSSTSTTPSENPVSPHTDLPSPFNSKSKPAFAKGKRLRLLSLKSMEEFKMVPIQDKYPTLKKILGFMKDSSISSDSVVQVLSMRKAQAKAISEVLKVVSECLHSLGQPHLFQFSCVLFLQEVLACQKELISYHKQLEGCGKELWNDLRQAYYSLVLLLVKAVRQFNPERDGSLLPALSCVQTCLLHLLDMGWEPQDMSFFVDVKLPDLLLAMSQENISVHDSAIDQWSEEDEIADYECNKEWMEECQDGIQPRLWYEKVSNSTPEEKRRMHMFVARYCDLLNVEISCDGCHKIAPWHRYRCLQCPDMDLCKTCFLGGVMPEHHEDCHRMVNMEYACDHCQGLIIGRRINCNVCDDFDLCYGCYSAKKYPDSHLPGHSITVFPMVTIRISDRHRLIQPYIHNYTWLLFSALALYTAHLVTERESDEEELNPKVLSHTEVLEANCTQLITEYLLKAHRGKNPRSESAPNESPGVPTSAQSLTEQQTSPSTEDALQPGSPPVVFRMSTPSRLYTLCADNCSLSSGLDSTLGASDVSRSKASQKEPGPEEGTAPGQDQVFAECSQERILGLLAAMLPTAKLVRNLVSFQSNVLGLLFRVVMQNAGHLNETYHLTLGLLGQLLLRIPPHEADRAVKDVLFASWALLGTAEGGRKLPGWMTTQVLFSLGAVCLDSRISLDWACSVADILRDLNCSPQWQGVTTAFTEHCIRELPFRLKRTNIFTLLVLVGFPEVLCRGTRTVYIDNANELHDVIVLKHFTEKNQAVVIDIKTRKRKTVRDYQLTQVCEPDHKTPQAQLTQYLQHFMLIYSHLLQTSLDGSCPDAVEATWVQSLALKGLYKTMKIHPSILQSGLIKLLVKKCTKGTGFSKLWLLRDLETLSIMLYSSKKEISSVAEVKDSETEEKAHTPDPESKRSNSVFEVDETKPDPLEGLDEATKICFQITHDALNAPLHILRAMFELQMRKTDSFFLEVQKRFDGHMITTDETIQSMSMKWQPSKAPPAEEHNTKAVDTDMMILPCVSKPVRCEKAMEEPNPVTQKLITNTESDLQLSFAKQRRTKSSVLLHKELDARSKKAVRDYLYKVNEAIAVLYARHVLASLLADWPPQVPITEEALGLSCPSHVAYILDLLMQLEEKPLWEKILQKVLLGCSGNMLGSLAVTACQFMEEPGMDVQVRESKHPYENNSTIEDKVHIPGAIYLSVKFDPHCVSEDGCDELLMSSSGDFKQDRHTFSGSSHKWIDFDVPGDTLHYRFTSDMDTNDWGYRFTVTGGHRGRFLTGFEILRQMLQEDRVLQHLPIAEVWEWQVGVACQQLGHQRLKAVHLLLRILQSSSHRGCDLTLLKPLWQLFTKMESHGRQEQAGVCILPPLHRALTELFFTAENRAVVRHPLCTRYSHNHTSHGR</sequence>
<organism evidence="10 11">
    <name type="scientific">Callorhinchus milii</name>
    <name type="common">Ghost shark</name>
    <dbReference type="NCBI Taxonomy" id="7868"/>
    <lineage>
        <taxon>Eukaryota</taxon>
        <taxon>Metazoa</taxon>
        <taxon>Chordata</taxon>
        <taxon>Craniata</taxon>
        <taxon>Vertebrata</taxon>
        <taxon>Chondrichthyes</taxon>
        <taxon>Holocephali</taxon>
        <taxon>Chimaeriformes</taxon>
        <taxon>Callorhinchidae</taxon>
        <taxon>Callorhinchus</taxon>
    </lineage>
</organism>
<dbReference type="InterPro" id="IPR008979">
    <property type="entry name" value="Galactose-bd-like_sf"/>
</dbReference>
<feature type="compositionally biased region" description="Polar residues" evidence="6">
    <location>
        <begin position="829"/>
        <end position="847"/>
    </location>
</feature>
<feature type="compositionally biased region" description="Basic and acidic residues" evidence="6">
    <location>
        <begin position="2382"/>
        <end position="2401"/>
    </location>
</feature>
<dbReference type="SUPFAM" id="SSF57850">
    <property type="entry name" value="RING/U-box"/>
    <property type="match status" value="2"/>
</dbReference>
<dbReference type="Gene3D" id="2.60.120.260">
    <property type="entry name" value="Galactose-binding domain-like"/>
    <property type="match status" value="1"/>
</dbReference>
<keyword evidence="5" id="KW-0175">Coiled coil</keyword>
<dbReference type="PANTHER" id="PTHR22772:SF4">
    <property type="entry name" value="ZINC FINGER ZZ-TYPE AND EF-HAND DOMAIN-CONTAINING PROTEIN 1"/>
    <property type="match status" value="1"/>
</dbReference>
<evidence type="ECO:0000259" key="7">
    <source>
        <dbReference type="PROSITE" id="PS50135"/>
    </source>
</evidence>
<feature type="domain" description="ZZ-type" evidence="7">
    <location>
        <begin position="1775"/>
        <end position="1830"/>
    </location>
</feature>
<evidence type="ECO:0000256" key="1">
    <source>
        <dbReference type="ARBA" id="ARBA00022723"/>
    </source>
</evidence>
<dbReference type="CDD" id="cd02249">
    <property type="entry name" value="ZZ"/>
    <property type="match status" value="1"/>
</dbReference>
<evidence type="ECO:0000256" key="5">
    <source>
        <dbReference type="SAM" id="Coils"/>
    </source>
</evidence>
<dbReference type="PROSITE" id="PS51284">
    <property type="entry name" value="DOC"/>
    <property type="match status" value="1"/>
</dbReference>
<dbReference type="InterPro" id="IPR043145">
    <property type="entry name" value="Znf_ZZ_sf"/>
</dbReference>
<evidence type="ECO:0000256" key="6">
    <source>
        <dbReference type="SAM" id="MobiDB-lite"/>
    </source>
</evidence>
<feature type="compositionally biased region" description="Polar residues" evidence="6">
    <location>
        <begin position="1491"/>
        <end position="1507"/>
    </location>
</feature>
<evidence type="ECO:0000259" key="8">
    <source>
        <dbReference type="PROSITE" id="PS50222"/>
    </source>
</evidence>
<dbReference type="Pfam" id="PF03256">
    <property type="entry name" value="ANAPC10"/>
    <property type="match status" value="1"/>
</dbReference>
<dbReference type="InParanoid" id="A0A4W3IGE5"/>
<dbReference type="GO" id="GO:0008270">
    <property type="term" value="F:zinc ion binding"/>
    <property type="evidence" value="ECO:0007669"/>
    <property type="project" value="UniProtKB-KW"/>
</dbReference>
<evidence type="ECO:0000259" key="9">
    <source>
        <dbReference type="PROSITE" id="PS51284"/>
    </source>
</evidence>
<feature type="region of interest" description="Disordered" evidence="6">
    <location>
        <begin position="2019"/>
        <end position="2046"/>
    </location>
</feature>
<evidence type="ECO:0000313" key="10">
    <source>
        <dbReference type="Ensembl" id="ENSCMIP00000025893.1"/>
    </source>
</evidence>
<keyword evidence="11" id="KW-1185">Reference proteome</keyword>
<dbReference type="PROSITE" id="PS50222">
    <property type="entry name" value="EF_HAND_2"/>
    <property type="match status" value="1"/>
</dbReference>
<proteinExistence type="predicted"/>
<name>A0A4W3IGE5_CALMI</name>
<evidence type="ECO:0000313" key="11">
    <source>
        <dbReference type="Proteomes" id="UP000314986"/>
    </source>
</evidence>
<feature type="region of interest" description="Disordered" evidence="6">
    <location>
        <begin position="829"/>
        <end position="873"/>
    </location>
</feature>
<feature type="compositionally biased region" description="Basic and acidic residues" evidence="6">
    <location>
        <begin position="1480"/>
        <end position="1490"/>
    </location>
</feature>
<feature type="region of interest" description="Disordered" evidence="6">
    <location>
        <begin position="1"/>
        <end position="58"/>
    </location>
</feature>
<keyword evidence="3" id="KW-0862">Zinc</keyword>